<feature type="region of interest" description="Disordered" evidence="1">
    <location>
        <begin position="220"/>
        <end position="286"/>
    </location>
</feature>
<comment type="caution">
    <text evidence="3">The sequence shown here is derived from an EMBL/GenBank/DDBJ whole genome shotgun (WGS) entry which is preliminary data.</text>
</comment>
<evidence type="ECO:0000256" key="1">
    <source>
        <dbReference type="SAM" id="MobiDB-lite"/>
    </source>
</evidence>
<feature type="region of interest" description="Disordered" evidence="1">
    <location>
        <begin position="62"/>
        <end position="89"/>
    </location>
</feature>
<dbReference type="Proteomes" id="UP001141327">
    <property type="component" value="Unassembled WGS sequence"/>
</dbReference>
<keyword evidence="2" id="KW-0732">Signal</keyword>
<feature type="compositionally biased region" description="Gly residues" evidence="1">
    <location>
        <begin position="66"/>
        <end position="77"/>
    </location>
</feature>
<keyword evidence="4" id="KW-1185">Reference proteome</keyword>
<feature type="chain" id="PRO_5045518970" evidence="2">
    <location>
        <begin position="22"/>
        <end position="404"/>
    </location>
</feature>
<proteinExistence type="predicted"/>
<organism evidence="3 4">
    <name type="scientific">Paratrimastix pyriformis</name>
    <dbReference type="NCBI Taxonomy" id="342808"/>
    <lineage>
        <taxon>Eukaryota</taxon>
        <taxon>Metamonada</taxon>
        <taxon>Preaxostyla</taxon>
        <taxon>Paratrimastigidae</taxon>
        <taxon>Paratrimastix</taxon>
    </lineage>
</organism>
<evidence type="ECO:0000256" key="2">
    <source>
        <dbReference type="SAM" id="SignalP"/>
    </source>
</evidence>
<accession>A0ABQ8UIQ0</accession>
<name>A0ABQ8UIQ0_9EUKA</name>
<evidence type="ECO:0000313" key="4">
    <source>
        <dbReference type="Proteomes" id="UP001141327"/>
    </source>
</evidence>
<dbReference type="EMBL" id="JAPMOS010000050">
    <property type="protein sequence ID" value="KAJ4457295.1"/>
    <property type="molecule type" value="Genomic_DNA"/>
</dbReference>
<protein>
    <submittedName>
        <fullName evidence="3">Uncharacterized protein</fullName>
    </submittedName>
</protein>
<feature type="compositionally biased region" description="Gly residues" evidence="1">
    <location>
        <begin position="232"/>
        <end position="247"/>
    </location>
</feature>
<gene>
    <name evidence="3" type="ORF">PAPYR_7307</name>
</gene>
<reference evidence="3" key="1">
    <citation type="journal article" date="2022" name="bioRxiv">
        <title>Genomics of Preaxostyla Flagellates Illuminates Evolutionary Transitions and the Path Towards Mitochondrial Loss.</title>
        <authorList>
            <person name="Novak L.V.F."/>
            <person name="Treitli S.C."/>
            <person name="Pyrih J."/>
            <person name="Halakuc P."/>
            <person name="Pipaliya S.V."/>
            <person name="Vacek V."/>
            <person name="Brzon O."/>
            <person name="Soukal P."/>
            <person name="Eme L."/>
            <person name="Dacks J.B."/>
            <person name="Karnkowska A."/>
            <person name="Elias M."/>
            <person name="Hampl V."/>
        </authorList>
    </citation>
    <scope>NUCLEOTIDE SEQUENCE</scope>
    <source>
        <strain evidence="3">RCP-MX</strain>
    </source>
</reference>
<evidence type="ECO:0000313" key="3">
    <source>
        <dbReference type="EMBL" id="KAJ4457295.1"/>
    </source>
</evidence>
<feature type="signal peptide" evidence="2">
    <location>
        <begin position="1"/>
        <end position="21"/>
    </location>
</feature>
<sequence length="404" mass="40079">MGPRALCSGGLFVVRLACTQAGVHQVRLVASADAGDDGAAVAEGAALAEWVVAAGTRTRPVRQPGGLLGGGPAAGRGPGDRGCAEPGPGGDGRVGPVVACAPAGGGGPDGPVRPVVVRFGCPYAARQAVGLVLGGQLVGGALLTPPRTASRAAGWCGRPASGATSTVDAWPLQGPARAERVLRVSLRDAAGAPRNCTGLSEAEWQGLGLAVEAAPGPVELLGGGPRVPAGHGPVGPAGGQPHGGHPPGDGDPGRDGPGRSPALWRVGPGPVEADEATSGPVDPARRPLPLLLPPLRSLLTIPAVMCPCSCVVRGWPASGGLVVAGTSWRVLPERLRFALEATRLGMRGGEPAGPGGGRSASSCRGPWFALAGTLAATGTYRLRPTFNGPPTAHSPQAFLSLVRM</sequence>